<dbReference type="GO" id="GO:0009113">
    <property type="term" value="P:purine nucleobase biosynthetic process"/>
    <property type="evidence" value="ECO:0007669"/>
    <property type="project" value="TreeGrafter"/>
</dbReference>
<dbReference type="InterPro" id="IPR036291">
    <property type="entry name" value="NAD(P)-bd_dom_sf"/>
</dbReference>
<evidence type="ECO:0000256" key="1">
    <source>
        <dbReference type="SAM" id="Phobius"/>
    </source>
</evidence>
<dbReference type="AlphaFoldDB" id="A0A7S1TU12"/>
<keyword evidence="1" id="KW-1133">Transmembrane helix</keyword>
<dbReference type="SUPFAM" id="SSF51735">
    <property type="entry name" value="NAD(P)-binding Rossmann-fold domains"/>
    <property type="match status" value="1"/>
</dbReference>
<evidence type="ECO:0000313" key="3">
    <source>
        <dbReference type="EMBL" id="CAD9244822.1"/>
    </source>
</evidence>
<organism evidence="3">
    <name type="scientific">Phaeomonas parva</name>
    <dbReference type="NCBI Taxonomy" id="124430"/>
    <lineage>
        <taxon>Eukaryota</taxon>
        <taxon>Sar</taxon>
        <taxon>Stramenopiles</taxon>
        <taxon>Ochrophyta</taxon>
        <taxon>Pinguiophyceae</taxon>
        <taxon>Pinguiochrysidales</taxon>
        <taxon>Pinguiochrysidaceae</taxon>
        <taxon>Phaeomonas</taxon>
    </lineage>
</organism>
<proteinExistence type="predicted"/>
<dbReference type="EMBL" id="HBGJ01005215">
    <property type="protein sequence ID" value="CAD9244822.1"/>
    <property type="molecule type" value="Transcribed_RNA"/>
</dbReference>
<reference evidence="3" key="1">
    <citation type="submission" date="2021-01" db="EMBL/GenBank/DDBJ databases">
        <authorList>
            <person name="Corre E."/>
            <person name="Pelletier E."/>
            <person name="Niang G."/>
            <person name="Scheremetjew M."/>
            <person name="Finn R."/>
            <person name="Kale V."/>
            <person name="Holt S."/>
            <person name="Cochrane G."/>
            <person name="Meng A."/>
            <person name="Brown T."/>
            <person name="Cohen L."/>
        </authorList>
    </citation>
    <scope>NUCLEOTIDE SEQUENCE</scope>
    <source>
        <strain evidence="3">CCMP2877</strain>
    </source>
</reference>
<dbReference type="GO" id="GO:0005829">
    <property type="term" value="C:cytosol"/>
    <property type="evidence" value="ECO:0007669"/>
    <property type="project" value="TreeGrafter"/>
</dbReference>
<gene>
    <name evidence="3" type="ORF">PPAR1163_LOCUS3170</name>
</gene>
<keyword evidence="1" id="KW-0812">Transmembrane</keyword>
<dbReference type="GO" id="GO:0004487">
    <property type="term" value="F:methylenetetrahydrofolate dehydrogenase (NAD+) activity"/>
    <property type="evidence" value="ECO:0007669"/>
    <property type="project" value="TreeGrafter"/>
</dbReference>
<accession>A0A7S1TU12</accession>
<name>A0A7S1TU12_9STRA</name>
<dbReference type="GO" id="GO:0004477">
    <property type="term" value="F:methenyltetrahydrofolate cyclohydrolase activity"/>
    <property type="evidence" value="ECO:0007669"/>
    <property type="project" value="TreeGrafter"/>
</dbReference>
<dbReference type="GO" id="GO:0035999">
    <property type="term" value="P:tetrahydrofolate interconversion"/>
    <property type="evidence" value="ECO:0007669"/>
    <property type="project" value="TreeGrafter"/>
</dbReference>
<sequence>MYRNVRVTRDGAKHILPCTPLAVVKTVDRLGLYDRDLPVGDQLRGVTATVVNRSEVVGRPLAALLANDGAEVYSVDIDSIYVMRRGIMAEAAHSVEEAVRRSDIVVLGVPSPNYKMNPEWIKDGAVVVNVASHKNVDEAALDPSVKYVPLVGKVTVAMLERNVLRLHDAQLDKRRREKALEAAKYVGAAAAVLLVGFLALRR</sequence>
<dbReference type="Gene3D" id="3.40.50.720">
    <property type="entry name" value="NAD(P)-binding Rossmann-like Domain"/>
    <property type="match status" value="1"/>
</dbReference>
<dbReference type="GO" id="GO:0004488">
    <property type="term" value="F:methylenetetrahydrofolate dehydrogenase (NADP+) activity"/>
    <property type="evidence" value="ECO:0007669"/>
    <property type="project" value="InterPro"/>
</dbReference>
<dbReference type="InterPro" id="IPR020631">
    <property type="entry name" value="THF_DH/CycHdrlase_NAD-bd_dom"/>
</dbReference>
<dbReference type="PANTHER" id="PTHR48099">
    <property type="entry name" value="C-1-TETRAHYDROFOLATE SYNTHASE, CYTOPLASMIC-RELATED"/>
    <property type="match status" value="1"/>
</dbReference>
<feature type="transmembrane region" description="Helical" evidence="1">
    <location>
        <begin position="182"/>
        <end position="200"/>
    </location>
</feature>
<protein>
    <recommendedName>
        <fullName evidence="2">Tetrahydrofolate dehydrogenase/cyclohydrolase NAD(P)-binding domain-containing protein</fullName>
    </recommendedName>
</protein>
<evidence type="ECO:0000259" key="2">
    <source>
        <dbReference type="Pfam" id="PF02882"/>
    </source>
</evidence>
<dbReference type="Pfam" id="PF02882">
    <property type="entry name" value="THF_DHG_CYH_C"/>
    <property type="match status" value="1"/>
</dbReference>
<dbReference type="PANTHER" id="PTHR48099:SF3">
    <property type="entry name" value="METHYLENETETRAHYDROFOLATE DEHYDROGENASE [NAD(+)]"/>
    <property type="match status" value="1"/>
</dbReference>
<feature type="domain" description="Tetrahydrofolate dehydrogenase/cyclohydrolase NAD(P)-binding" evidence="2">
    <location>
        <begin position="17"/>
        <end position="167"/>
    </location>
</feature>
<keyword evidence="1" id="KW-0472">Membrane</keyword>